<evidence type="ECO:0000313" key="3">
    <source>
        <dbReference type="EMBL" id="RSL59384.1"/>
    </source>
</evidence>
<proteinExistence type="predicted"/>
<evidence type="ECO:0000313" key="4">
    <source>
        <dbReference type="Proteomes" id="UP000288168"/>
    </source>
</evidence>
<dbReference type="STRING" id="1325734.A0A428Q258"/>
<dbReference type="OrthoDB" id="538223at2759"/>
<comment type="caution">
    <text evidence="3">The sequence shown here is derived from an EMBL/GenBank/DDBJ whole genome shotgun (WGS) entry which is preliminary data.</text>
</comment>
<sequence>MLLSGIINELEPFTRLGASGTGTSLSYFFCQATNSGLNNYAAVLRGLAYLLVEQQPCLLSHVRGKASLSPGHWNSGVAIGDILSEMLRDPALQNVIFVVDALDECITLTDLEFLLNFITSTASTQVRWLVSSRNIYDIEKHLRQAQTTVALSLELNEDSVSQAVNSYVQHRVGQLRNMRQFSSKQLMDAETYLTQNAHGTFLWVSLVCQRLSRSKRWEVGKFLRHFPPGLKELYDRMMETISHSSSEDLYRRILAIISTVHRPITFSELMAIEDLDLLAQSSGDSTTTNNTSEDRSVDEGMVQEMVMECGCFLTFRNKTIYFVHQSAKDFLTNTANILIPSDLAQRHLALFDKSLKCLAKLKMDIYDNIYPATSGCNFRPKFPEHDPLSGLAYFCQFWAHHLRDSQTICDQDQSHYNKVHQFMTDKFLFWLEALSLLKSLPAAMETLQILKGLSLCDETMALVEDARLFFLCFRTVITAHPLQIYASGLLFSPKGSLIRRHFEDCSPKFVIKKPQVDAQWPPYLSIPGWHDRMTFSPDNKSLVTAFYGELVRWQT</sequence>
<evidence type="ECO:0000259" key="2">
    <source>
        <dbReference type="Pfam" id="PF24883"/>
    </source>
</evidence>
<protein>
    <recommendedName>
        <fullName evidence="2">Nephrocystin 3-like N-terminal domain-containing protein</fullName>
    </recommendedName>
</protein>
<name>A0A428Q258_9HYPO</name>
<dbReference type="PANTHER" id="PTHR10039:SF14">
    <property type="entry name" value="NACHT DOMAIN-CONTAINING PROTEIN"/>
    <property type="match status" value="1"/>
</dbReference>
<dbReference type="Pfam" id="PF24883">
    <property type="entry name" value="NPHP3_N"/>
    <property type="match status" value="1"/>
</dbReference>
<dbReference type="Proteomes" id="UP000288168">
    <property type="component" value="Unassembled WGS sequence"/>
</dbReference>
<evidence type="ECO:0000256" key="1">
    <source>
        <dbReference type="ARBA" id="ARBA00022737"/>
    </source>
</evidence>
<keyword evidence="4" id="KW-1185">Reference proteome</keyword>
<keyword evidence="1" id="KW-0677">Repeat</keyword>
<dbReference type="PANTHER" id="PTHR10039">
    <property type="entry name" value="AMELOGENIN"/>
    <property type="match status" value="1"/>
</dbReference>
<accession>A0A428Q258</accession>
<organism evidence="3 4">
    <name type="scientific">Fusarium duplospermum</name>
    <dbReference type="NCBI Taxonomy" id="1325734"/>
    <lineage>
        <taxon>Eukaryota</taxon>
        <taxon>Fungi</taxon>
        <taxon>Dikarya</taxon>
        <taxon>Ascomycota</taxon>
        <taxon>Pezizomycotina</taxon>
        <taxon>Sordariomycetes</taxon>
        <taxon>Hypocreomycetidae</taxon>
        <taxon>Hypocreales</taxon>
        <taxon>Nectriaceae</taxon>
        <taxon>Fusarium</taxon>
        <taxon>Fusarium solani species complex</taxon>
    </lineage>
</organism>
<dbReference type="EMBL" id="NKCI01000066">
    <property type="protein sequence ID" value="RSL59384.1"/>
    <property type="molecule type" value="Genomic_DNA"/>
</dbReference>
<dbReference type="AlphaFoldDB" id="A0A428Q258"/>
<reference evidence="3 4" key="1">
    <citation type="submission" date="2017-06" db="EMBL/GenBank/DDBJ databases">
        <title>Comparative genomic analysis of Ambrosia Fusariam Clade fungi.</title>
        <authorList>
            <person name="Stajich J.E."/>
            <person name="Carrillo J."/>
            <person name="Kijimoto T."/>
            <person name="Eskalen A."/>
            <person name="O'Donnell K."/>
            <person name="Kasson M."/>
        </authorList>
    </citation>
    <scope>NUCLEOTIDE SEQUENCE [LARGE SCALE GENOMIC DNA]</scope>
    <source>
        <strain evidence="3 4">NRRL62584</strain>
    </source>
</reference>
<dbReference type="InterPro" id="IPR056884">
    <property type="entry name" value="NPHP3-like_N"/>
</dbReference>
<feature type="domain" description="Nephrocystin 3-like N-terminal" evidence="2">
    <location>
        <begin position="1"/>
        <end position="133"/>
    </location>
</feature>
<gene>
    <name evidence="3" type="ORF">CEP54_007328</name>
</gene>